<sequence length="49" mass="5991">MRKGVKKLKKAYKGYSDTEEEGRFTWGFRGHYALLRSFESWVYDWHITM</sequence>
<protein>
    <submittedName>
        <fullName evidence="1">Uncharacterized protein</fullName>
    </submittedName>
</protein>
<accession>A0A433Q6Y3</accession>
<dbReference type="EMBL" id="RBNJ01012731">
    <property type="protein sequence ID" value="RUS25530.1"/>
    <property type="molecule type" value="Genomic_DNA"/>
</dbReference>
<proteinExistence type="predicted"/>
<evidence type="ECO:0000313" key="1">
    <source>
        <dbReference type="EMBL" id="RUS25530.1"/>
    </source>
</evidence>
<organism evidence="1 2">
    <name type="scientific">Jimgerdemannia flammicorona</name>
    <dbReference type="NCBI Taxonomy" id="994334"/>
    <lineage>
        <taxon>Eukaryota</taxon>
        <taxon>Fungi</taxon>
        <taxon>Fungi incertae sedis</taxon>
        <taxon>Mucoromycota</taxon>
        <taxon>Mucoromycotina</taxon>
        <taxon>Endogonomycetes</taxon>
        <taxon>Endogonales</taxon>
        <taxon>Endogonaceae</taxon>
        <taxon>Jimgerdemannia</taxon>
    </lineage>
</organism>
<keyword evidence="2" id="KW-1185">Reference proteome</keyword>
<comment type="caution">
    <text evidence="1">The sequence shown here is derived from an EMBL/GenBank/DDBJ whole genome shotgun (WGS) entry which is preliminary data.</text>
</comment>
<reference evidence="1 2" key="1">
    <citation type="journal article" date="2018" name="New Phytol.">
        <title>Phylogenomics of Endogonaceae and evolution of mycorrhizas within Mucoromycota.</title>
        <authorList>
            <person name="Chang Y."/>
            <person name="Desiro A."/>
            <person name="Na H."/>
            <person name="Sandor L."/>
            <person name="Lipzen A."/>
            <person name="Clum A."/>
            <person name="Barry K."/>
            <person name="Grigoriev I.V."/>
            <person name="Martin F.M."/>
            <person name="Stajich J.E."/>
            <person name="Smith M.E."/>
            <person name="Bonito G."/>
            <person name="Spatafora J.W."/>
        </authorList>
    </citation>
    <scope>NUCLEOTIDE SEQUENCE [LARGE SCALE GENOMIC DNA]</scope>
    <source>
        <strain evidence="1 2">AD002</strain>
    </source>
</reference>
<name>A0A433Q6Y3_9FUNG</name>
<feature type="non-terminal residue" evidence="1">
    <location>
        <position position="49"/>
    </location>
</feature>
<gene>
    <name evidence="1" type="ORF">BC938DRAFT_472025</name>
</gene>
<evidence type="ECO:0000313" key="2">
    <source>
        <dbReference type="Proteomes" id="UP000274822"/>
    </source>
</evidence>
<dbReference type="AlphaFoldDB" id="A0A433Q6Y3"/>
<dbReference type="Proteomes" id="UP000274822">
    <property type="component" value="Unassembled WGS sequence"/>
</dbReference>